<keyword evidence="9" id="KW-1185">Reference proteome</keyword>
<dbReference type="NCBIfam" id="TIGR04226">
    <property type="entry name" value="RrgB_K2N_iso_D2"/>
    <property type="match status" value="1"/>
</dbReference>
<dbReference type="RefSeq" id="WP_289527541.1">
    <property type="nucleotide sequence ID" value="NZ_JAUDCK010000013.1"/>
</dbReference>
<evidence type="ECO:0000256" key="5">
    <source>
        <dbReference type="SAM" id="Phobius"/>
    </source>
</evidence>
<evidence type="ECO:0000256" key="4">
    <source>
        <dbReference type="ARBA" id="ARBA00023088"/>
    </source>
</evidence>
<keyword evidence="3 6" id="KW-0732">Signal</keyword>
<keyword evidence="1" id="KW-0134">Cell wall</keyword>
<dbReference type="InterPro" id="IPR013783">
    <property type="entry name" value="Ig-like_fold"/>
</dbReference>
<name>A0ABT7UHQ6_9FIRM</name>
<dbReference type="Proteomes" id="UP001529275">
    <property type="component" value="Unassembled WGS sequence"/>
</dbReference>
<keyword evidence="2" id="KW-0964">Secreted</keyword>
<dbReference type="InterPro" id="IPR019931">
    <property type="entry name" value="LPXTG_anchor"/>
</dbReference>
<evidence type="ECO:0000256" key="3">
    <source>
        <dbReference type="ARBA" id="ARBA00022729"/>
    </source>
</evidence>
<reference evidence="9" key="1">
    <citation type="submission" date="2023-06" db="EMBL/GenBank/DDBJ databases">
        <title>Identification and characterization of horizontal gene transfer across gut microbiota members of farm animals based on homology search.</title>
        <authorList>
            <person name="Zeman M."/>
            <person name="Kubasova T."/>
            <person name="Jahodarova E."/>
            <person name="Nykrynova M."/>
            <person name="Rychlik I."/>
        </authorList>
    </citation>
    <scope>NUCLEOTIDE SEQUENCE [LARGE SCALE GENOMIC DNA]</scope>
    <source>
        <strain evidence="9">ET341</strain>
    </source>
</reference>
<feature type="chain" id="PRO_5045958924" evidence="6">
    <location>
        <begin position="32"/>
        <end position="605"/>
    </location>
</feature>
<organism evidence="8 9">
    <name type="scientific">Massilimicrobiota timonensis</name>
    <dbReference type="NCBI Taxonomy" id="1776392"/>
    <lineage>
        <taxon>Bacteria</taxon>
        <taxon>Bacillati</taxon>
        <taxon>Bacillota</taxon>
        <taxon>Erysipelotrichia</taxon>
        <taxon>Erysipelotrichales</taxon>
        <taxon>Erysipelotrichaceae</taxon>
        <taxon>Massilimicrobiota</taxon>
    </lineage>
</organism>
<keyword evidence="5" id="KW-0472">Membrane</keyword>
<evidence type="ECO:0000256" key="1">
    <source>
        <dbReference type="ARBA" id="ARBA00022512"/>
    </source>
</evidence>
<reference evidence="8 9" key="2">
    <citation type="submission" date="2023-06" db="EMBL/GenBank/DDBJ databases">
        <authorList>
            <person name="Zeman M."/>
            <person name="Kubasova T."/>
            <person name="Jahodarova E."/>
            <person name="Nykrynova M."/>
            <person name="Rychlik I."/>
        </authorList>
    </citation>
    <scope>NUCLEOTIDE SEQUENCE [LARGE SCALE GENOMIC DNA]</scope>
    <source>
        <strain evidence="8 9">ET341</strain>
    </source>
</reference>
<evidence type="ECO:0000259" key="7">
    <source>
        <dbReference type="PROSITE" id="PS50847"/>
    </source>
</evidence>
<accession>A0ABT7UHQ6</accession>
<feature type="transmembrane region" description="Helical" evidence="5">
    <location>
        <begin position="578"/>
        <end position="597"/>
    </location>
</feature>
<evidence type="ECO:0000256" key="6">
    <source>
        <dbReference type="SAM" id="SignalP"/>
    </source>
</evidence>
<dbReference type="PROSITE" id="PS50847">
    <property type="entry name" value="GRAM_POS_ANCHORING"/>
    <property type="match status" value="1"/>
</dbReference>
<keyword evidence="4" id="KW-0572">Peptidoglycan-anchor</keyword>
<evidence type="ECO:0000313" key="9">
    <source>
        <dbReference type="Proteomes" id="UP001529275"/>
    </source>
</evidence>
<feature type="domain" description="Gram-positive cocci surface proteins LPxTG" evidence="7">
    <location>
        <begin position="569"/>
        <end position="605"/>
    </location>
</feature>
<dbReference type="NCBIfam" id="TIGR01167">
    <property type="entry name" value="LPXTG_anchor"/>
    <property type="match status" value="1"/>
</dbReference>
<dbReference type="Gene3D" id="2.60.40.10">
    <property type="entry name" value="Immunoglobulins"/>
    <property type="match status" value="1"/>
</dbReference>
<evidence type="ECO:0000256" key="2">
    <source>
        <dbReference type="ARBA" id="ARBA00022525"/>
    </source>
</evidence>
<keyword evidence="5" id="KW-1133">Transmembrane helix</keyword>
<protein>
    <submittedName>
        <fullName evidence="8">Isopeptide-forming domain-containing fimbrial protein</fullName>
    </submittedName>
</protein>
<dbReference type="Pfam" id="PF00746">
    <property type="entry name" value="Gram_pos_anchor"/>
    <property type="match status" value="1"/>
</dbReference>
<proteinExistence type="predicted"/>
<evidence type="ECO:0000313" key="8">
    <source>
        <dbReference type="EMBL" id="MDM8195681.1"/>
    </source>
</evidence>
<sequence length="605" mass="64858">MRKSNRLLSRLTGTLAALTLVVGLMPATALAADGSASITITEPVWSDTSKDWAGTEANAYLVLDQVNDTETDPAKKLYSVTNVFDAFFNIDTDDNNSSIDEIFGTAGADGTVYLWFDGTDLSAGKTQPASGEYITFSGDNAKALDKTYGEADLVSRIIGDAGVGGSDAGVFYSWIEKYIEKNGITTLYKATAGASVESQGSVTISGLVEGYYAIDFKSVPSGLSLKQGVMIATTGNTPAVMNLKAEDLPFEKKISEKDADQWLDELTAETGDVLDYRLIAKVPTLTDYDNLTEFTMSDTLEKQAFDPASVQIAIDNTVATRGTGTDENTFYIGQTLLATLNPVSYADEKSSFTLTFVPSALEAYEGKTVTVTYSARLTTDAVKVNVNDAELVWSNNGSDSSLTDSTEVYTYGIELTKTFSDATVSADEIGEVTFQLYRVNGQNEELLYFTGSAGSYILVSDSNGTGNVTAELKLNTTSRKLTVVGLDDDETYILKETDTADGYNLIDENVTIDLEAQLDPNAMLLDESKTSVKLGSRNLTVSFVNNTDTTETAIASVAFELYNQKGFSLPKTGDAGTWALTVNGILLIASGVVLVVVSRRKKSSK</sequence>
<gene>
    <name evidence="8" type="ORF">QUV98_05050</name>
</gene>
<feature type="signal peptide" evidence="6">
    <location>
        <begin position="1"/>
        <end position="31"/>
    </location>
</feature>
<comment type="caution">
    <text evidence="8">The sequence shown here is derived from an EMBL/GenBank/DDBJ whole genome shotgun (WGS) entry which is preliminary data.</text>
</comment>
<dbReference type="EMBL" id="JAUDCK010000013">
    <property type="protein sequence ID" value="MDM8195681.1"/>
    <property type="molecule type" value="Genomic_DNA"/>
</dbReference>
<keyword evidence="5" id="KW-0812">Transmembrane</keyword>
<dbReference type="InterPro" id="IPR026466">
    <property type="entry name" value="Fim_isopep_form_D2_dom"/>
</dbReference>
<dbReference type="Gene3D" id="2.60.40.740">
    <property type="match status" value="1"/>
</dbReference>